<feature type="repeat" description="TPR" evidence="3">
    <location>
        <begin position="105"/>
        <end position="138"/>
    </location>
</feature>
<dbReference type="EMBL" id="SNYF01000005">
    <property type="protein sequence ID" value="TDQ18601.1"/>
    <property type="molecule type" value="Genomic_DNA"/>
</dbReference>
<evidence type="ECO:0000313" key="4">
    <source>
        <dbReference type="EMBL" id="TDQ18601.1"/>
    </source>
</evidence>
<dbReference type="AlphaFoldDB" id="A0A4R6T7G2"/>
<dbReference type="Proteomes" id="UP000294535">
    <property type="component" value="Unassembled WGS sequence"/>
</dbReference>
<evidence type="ECO:0000256" key="2">
    <source>
        <dbReference type="ARBA" id="ARBA00022803"/>
    </source>
</evidence>
<dbReference type="InterPro" id="IPR019734">
    <property type="entry name" value="TPR_rpt"/>
</dbReference>
<dbReference type="SMART" id="SM00028">
    <property type="entry name" value="TPR"/>
    <property type="match status" value="4"/>
</dbReference>
<comment type="caution">
    <text evidence="4">The sequence shown here is derived from an EMBL/GenBank/DDBJ whole genome shotgun (WGS) entry which is preliminary data.</text>
</comment>
<dbReference type="GO" id="GO:0009279">
    <property type="term" value="C:cell outer membrane"/>
    <property type="evidence" value="ECO:0007669"/>
    <property type="project" value="TreeGrafter"/>
</dbReference>
<keyword evidence="5" id="KW-1185">Reference proteome</keyword>
<evidence type="ECO:0000313" key="5">
    <source>
        <dbReference type="Proteomes" id="UP000294535"/>
    </source>
</evidence>
<accession>A0A4R6T7G2</accession>
<dbReference type="PANTHER" id="PTHR44858:SF1">
    <property type="entry name" value="UDP-N-ACETYLGLUCOSAMINE--PEPTIDE N-ACETYLGLUCOSAMINYLTRANSFERASE SPINDLY-RELATED"/>
    <property type="match status" value="1"/>
</dbReference>
<organism evidence="4 5">
    <name type="scientific">Algoriphagus boseongensis</name>
    <dbReference type="NCBI Taxonomy" id="1442587"/>
    <lineage>
        <taxon>Bacteria</taxon>
        <taxon>Pseudomonadati</taxon>
        <taxon>Bacteroidota</taxon>
        <taxon>Cytophagia</taxon>
        <taxon>Cytophagales</taxon>
        <taxon>Cyclobacteriaceae</taxon>
        <taxon>Algoriphagus</taxon>
    </lineage>
</organism>
<dbReference type="Gene3D" id="1.25.40.10">
    <property type="entry name" value="Tetratricopeptide repeat domain"/>
    <property type="match status" value="2"/>
</dbReference>
<dbReference type="SUPFAM" id="SSF48452">
    <property type="entry name" value="TPR-like"/>
    <property type="match status" value="2"/>
</dbReference>
<dbReference type="PROSITE" id="PS50005">
    <property type="entry name" value="TPR"/>
    <property type="match status" value="2"/>
</dbReference>
<protein>
    <submittedName>
        <fullName evidence="4">Tetratricopeptide repeat protein</fullName>
    </submittedName>
</protein>
<dbReference type="GO" id="GO:0046813">
    <property type="term" value="P:receptor-mediated virion attachment to host cell"/>
    <property type="evidence" value="ECO:0007669"/>
    <property type="project" value="TreeGrafter"/>
</dbReference>
<sequence length="216" mass="24604">MKFILIPIFLSFFISGSYAQNKEELRKKLDELDNGLLRIQALEKFKDKDYSGAILDFSYLISLFPSEWEHYYFRGKSKGYLGDYSGALTDISKAEGFGVPAEHLAEIFSSKGYYKSVLGDYRGAILEYTKVIEKDPRNSNAFQNRGLSKANLKDYRGAILDYNKAIELSPNDPQNYRSRGICKIRFNQKESGCLDLSKAGELGLSSVYEEIRVMCK</sequence>
<dbReference type="RefSeq" id="WP_133552162.1">
    <property type="nucleotide sequence ID" value="NZ_SNYF01000005.1"/>
</dbReference>
<dbReference type="Pfam" id="PF00515">
    <property type="entry name" value="TPR_1"/>
    <property type="match status" value="1"/>
</dbReference>
<evidence type="ECO:0000256" key="3">
    <source>
        <dbReference type="PROSITE-ProRule" id="PRU00339"/>
    </source>
</evidence>
<evidence type="ECO:0000256" key="1">
    <source>
        <dbReference type="ARBA" id="ARBA00022737"/>
    </source>
</evidence>
<keyword evidence="2 3" id="KW-0802">TPR repeat</keyword>
<keyword evidence="1" id="KW-0677">Repeat</keyword>
<reference evidence="4 5" key="1">
    <citation type="submission" date="2019-03" db="EMBL/GenBank/DDBJ databases">
        <title>Genomic Encyclopedia of Type Strains, Phase III (KMG-III): the genomes of soil and plant-associated and newly described type strains.</title>
        <authorList>
            <person name="Whitman W."/>
        </authorList>
    </citation>
    <scope>NUCLEOTIDE SEQUENCE [LARGE SCALE GENOMIC DNA]</scope>
    <source>
        <strain evidence="4 5">CECT 8446</strain>
    </source>
</reference>
<dbReference type="PANTHER" id="PTHR44858">
    <property type="entry name" value="TETRATRICOPEPTIDE REPEAT PROTEIN 6"/>
    <property type="match status" value="1"/>
</dbReference>
<gene>
    <name evidence="4" type="ORF">DFQ04_0405</name>
</gene>
<dbReference type="OrthoDB" id="9811837at2"/>
<dbReference type="InterPro" id="IPR050498">
    <property type="entry name" value="Ycf3"/>
</dbReference>
<proteinExistence type="predicted"/>
<feature type="repeat" description="TPR" evidence="3">
    <location>
        <begin position="139"/>
        <end position="172"/>
    </location>
</feature>
<dbReference type="InterPro" id="IPR011990">
    <property type="entry name" value="TPR-like_helical_dom_sf"/>
</dbReference>
<name>A0A4R6T7G2_9BACT</name>